<dbReference type="Gene3D" id="3.40.50.720">
    <property type="entry name" value="NAD(P)-binding Rossmann-like Domain"/>
    <property type="match status" value="1"/>
</dbReference>
<reference evidence="2" key="1">
    <citation type="submission" date="2022-01" db="EMBL/GenBank/DDBJ databases">
        <title>Nocardioidaceae gen. sp. A5X3R13.</title>
        <authorList>
            <person name="Lopez Marin M.A."/>
            <person name="Uhlik O."/>
        </authorList>
    </citation>
    <scope>NUCLEOTIDE SEQUENCE</scope>
    <source>
        <strain evidence="2">A5X3R13</strain>
    </source>
</reference>
<sequence length="235" mass="24466">MTNEQHTAVVTGASQGLGYELAGALVARGWQVIVDARTPGPLDEATGAWGGSATAIAGDVNEPAHRRRLVDAVRNAGRLDLLVNNASTIGASPMPTLAEIDVATLRTVYDTNVIAPLSLTRAVLPYLVEARGIVVNISSDAAVEPYEGWGGYGPSKAALDHATAILAQEQPEIRAYAFDPGDMRTALHQAAFPDDDISDRPEAATVVPALLRLVDERPGSARVTAADLAGARGVA</sequence>
<dbReference type="Pfam" id="PF00106">
    <property type="entry name" value="adh_short"/>
    <property type="match status" value="1"/>
</dbReference>
<dbReference type="InterPro" id="IPR002347">
    <property type="entry name" value="SDR_fam"/>
</dbReference>
<proteinExistence type="inferred from homology"/>
<dbReference type="EMBL" id="CP094970">
    <property type="protein sequence ID" value="UYM06603.1"/>
    <property type="molecule type" value="Genomic_DNA"/>
</dbReference>
<organism evidence="2 3">
    <name type="scientific">Solicola gregarius</name>
    <dbReference type="NCBI Taxonomy" id="2908642"/>
    <lineage>
        <taxon>Bacteria</taxon>
        <taxon>Bacillati</taxon>
        <taxon>Actinomycetota</taxon>
        <taxon>Actinomycetes</taxon>
        <taxon>Propionibacteriales</taxon>
        <taxon>Nocardioidaceae</taxon>
        <taxon>Solicola</taxon>
    </lineage>
</organism>
<evidence type="ECO:0000256" key="1">
    <source>
        <dbReference type="RuleBase" id="RU000363"/>
    </source>
</evidence>
<protein>
    <submittedName>
        <fullName evidence="2">SDR family oxidoreductase</fullName>
    </submittedName>
</protein>
<evidence type="ECO:0000313" key="2">
    <source>
        <dbReference type="EMBL" id="UYM06603.1"/>
    </source>
</evidence>
<evidence type="ECO:0000313" key="3">
    <source>
        <dbReference type="Proteomes" id="UP001164390"/>
    </source>
</evidence>
<dbReference type="InterPro" id="IPR036291">
    <property type="entry name" value="NAD(P)-bd_dom_sf"/>
</dbReference>
<name>A0AA46TK50_9ACTN</name>
<gene>
    <name evidence="2" type="ORF">L0C25_05905</name>
</gene>
<dbReference type="AlphaFoldDB" id="A0AA46TK50"/>
<dbReference type="RefSeq" id="WP_271635512.1">
    <property type="nucleotide sequence ID" value="NZ_CP094970.1"/>
</dbReference>
<dbReference type="PRINTS" id="PR00081">
    <property type="entry name" value="GDHRDH"/>
</dbReference>
<dbReference type="CDD" id="cd05233">
    <property type="entry name" value="SDR_c"/>
    <property type="match status" value="1"/>
</dbReference>
<dbReference type="PANTHER" id="PTHR43975:SF2">
    <property type="entry name" value="EG:BACR7A4.14 PROTEIN-RELATED"/>
    <property type="match status" value="1"/>
</dbReference>
<dbReference type="SUPFAM" id="SSF51735">
    <property type="entry name" value="NAD(P)-binding Rossmann-fold domains"/>
    <property type="match status" value="1"/>
</dbReference>
<accession>A0AA46TK50</accession>
<keyword evidence="3" id="KW-1185">Reference proteome</keyword>
<dbReference type="PANTHER" id="PTHR43975">
    <property type="entry name" value="ZGC:101858"/>
    <property type="match status" value="1"/>
</dbReference>
<comment type="similarity">
    <text evidence="1">Belongs to the short-chain dehydrogenases/reductases (SDR) family.</text>
</comment>
<dbReference type="KEGG" id="sgrg:L0C25_05905"/>
<dbReference type="PRINTS" id="PR00080">
    <property type="entry name" value="SDRFAMILY"/>
</dbReference>
<dbReference type="Proteomes" id="UP001164390">
    <property type="component" value="Chromosome"/>
</dbReference>